<evidence type="ECO:0000313" key="2">
    <source>
        <dbReference type="EMBL" id="KAL1264426.1"/>
    </source>
</evidence>
<proteinExistence type="predicted"/>
<feature type="compositionally biased region" description="Basic and acidic residues" evidence="1">
    <location>
        <begin position="12"/>
        <end position="34"/>
    </location>
</feature>
<feature type="region of interest" description="Disordered" evidence="1">
    <location>
        <begin position="1"/>
        <end position="34"/>
    </location>
</feature>
<keyword evidence="3" id="KW-1185">Reference proteome</keyword>
<evidence type="ECO:0000313" key="3">
    <source>
        <dbReference type="Proteomes" id="UP001558613"/>
    </source>
</evidence>
<organism evidence="2 3">
    <name type="scientific">Cirrhinus molitorella</name>
    <name type="common">mud carp</name>
    <dbReference type="NCBI Taxonomy" id="172907"/>
    <lineage>
        <taxon>Eukaryota</taxon>
        <taxon>Metazoa</taxon>
        <taxon>Chordata</taxon>
        <taxon>Craniata</taxon>
        <taxon>Vertebrata</taxon>
        <taxon>Euteleostomi</taxon>
        <taxon>Actinopterygii</taxon>
        <taxon>Neopterygii</taxon>
        <taxon>Teleostei</taxon>
        <taxon>Ostariophysi</taxon>
        <taxon>Cypriniformes</taxon>
        <taxon>Cyprinidae</taxon>
        <taxon>Labeoninae</taxon>
        <taxon>Labeonini</taxon>
        <taxon>Cirrhinus</taxon>
    </lineage>
</organism>
<dbReference type="Proteomes" id="UP001558613">
    <property type="component" value="Unassembled WGS sequence"/>
</dbReference>
<gene>
    <name evidence="2" type="ORF">QQF64_004781</name>
</gene>
<dbReference type="EMBL" id="JAYMGO010000012">
    <property type="protein sequence ID" value="KAL1264426.1"/>
    <property type="molecule type" value="Genomic_DNA"/>
</dbReference>
<name>A0ABR3MH75_9TELE</name>
<protein>
    <submittedName>
        <fullName evidence="2">Uncharacterized protein</fullName>
    </submittedName>
</protein>
<comment type="caution">
    <text evidence="2">The sequence shown here is derived from an EMBL/GenBank/DDBJ whole genome shotgun (WGS) entry which is preliminary data.</text>
</comment>
<accession>A0ABR3MH75</accession>
<sequence>MEARTVWTESSGMREKEREGERERRAGAREQDAERQNLLDAAVHLSRAAATAPTHSPPLHTQSRHALPLTAMSNRLITYLLRSSQQCIKTRCFVQLLPSSCTLGTNASCLTAWLFIS</sequence>
<evidence type="ECO:0000256" key="1">
    <source>
        <dbReference type="SAM" id="MobiDB-lite"/>
    </source>
</evidence>
<reference evidence="2 3" key="1">
    <citation type="submission" date="2023-09" db="EMBL/GenBank/DDBJ databases">
        <authorList>
            <person name="Wang M."/>
        </authorList>
    </citation>
    <scope>NUCLEOTIDE SEQUENCE [LARGE SCALE GENOMIC DNA]</scope>
    <source>
        <strain evidence="2">GT-2023</strain>
        <tissue evidence="2">Liver</tissue>
    </source>
</reference>